<feature type="domain" description="eCIS core" evidence="2">
    <location>
        <begin position="44"/>
        <end position="119"/>
    </location>
</feature>
<feature type="compositionally biased region" description="Basic and acidic residues" evidence="1">
    <location>
        <begin position="422"/>
        <end position="436"/>
    </location>
</feature>
<dbReference type="AlphaFoldDB" id="A0A2N8TUS5"/>
<keyword evidence="4" id="KW-1185">Reference proteome</keyword>
<feature type="compositionally biased region" description="Low complexity" evidence="1">
    <location>
        <begin position="330"/>
        <end position="355"/>
    </location>
</feature>
<dbReference type="RefSeq" id="WP_146046151.1">
    <property type="nucleotide sequence ID" value="NZ_POUC01000035.1"/>
</dbReference>
<evidence type="ECO:0000259" key="2">
    <source>
        <dbReference type="Pfam" id="PF13699"/>
    </source>
</evidence>
<feature type="compositionally biased region" description="Acidic residues" evidence="1">
    <location>
        <begin position="478"/>
        <end position="501"/>
    </location>
</feature>
<feature type="region of interest" description="Disordered" evidence="1">
    <location>
        <begin position="1"/>
        <end position="52"/>
    </location>
</feature>
<feature type="region of interest" description="Disordered" evidence="1">
    <location>
        <begin position="280"/>
        <end position="507"/>
    </location>
</feature>
<dbReference type="OrthoDB" id="9153660at2"/>
<feature type="non-terminal residue" evidence="3">
    <location>
        <position position="507"/>
    </location>
</feature>
<sequence length="507" mass="54400">MSNSPTQDSRSEQSAEQRRRKRKERTAKSRAPEPKDIVSGAGQPLDPGVRRELEERLGHDLSRVRLHTGRDAGQLAGLLGADAVAVGQDIFFGEGTYRPGTDEGRRLLAHELLHTVQNPHGLGTLRAGRDLGAVSLPQQAIEREAESAAQDLVRDTEPGPDSAADLDQAQATPGWLRYATVDADRRRMEQLDPATLVDRLANGLLRSLRGDPEDRSGRVRIQLARMAPEVQDIVLDRLELRLPASVVDRLLEGVEETERAGPLPMDAAAAPLAVPDAADEIEEERAREDSEAERAPEQGERPNEPGKPGGKPHDGRPGPGGSREEDAADQGDGSASGDAGQESAQGGAGSAGRQQEGAKDEQERAQDQQEDKDASGRDAEKDAADEREDASDTERAQQDQDRQDERDAEEDAGGPEDEAAQEPEKQAGEQERREEEGAAEATRRQAPAPGAVDRSGAEPGEKSRTGGDTGAARAVGDPENEQDADDEPLGLDEESQQDDTEREAGEA</sequence>
<dbReference type="InterPro" id="IPR025295">
    <property type="entry name" value="eCIS_core_dom"/>
</dbReference>
<feature type="compositionally biased region" description="Basic and acidic residues" evidence="1">
    <location>
        <begin position="284"/>
        <end position="304"/>
    </location>
</feature>
<proteinExistence type="predicted"/>
<feature type="compositionally biased region" description="Basic and acidic residues" evidence="1">
    <location>
        <begin position="356"/>
        <end position="405"/>
    </location>
</feature>
<dbReference type="Pfam" id="PF13699">
    <property type="entry name" value="eCIS_core"/>
    <property type="match status" value="1"/>
</dbReference>
<feature type="compositionally biased region" description="Acidic residues" evidence="1">
    <location>
        <begin position="406"/>
        <end position="421"/>
    </location>
</feature>
<name>A0A2N8TUS5_9ACTN</name>
<protein>
    <recommendedName>
        <fullName evidence="2">eCIS core domain-containing protein</fullName>
    </recommendedName>
</protein>
<evidence type="ECO:0000256" key="1">
    <source>
        <dbReference type="SAM" id="MobiDB-lite"/>
    </source>
</evidence>
<evidence type="ECO:0000313" key="4">
    <source>
        <dbReference type="Proteomes" id="UP000235943"/>
    </source>
</evidence>
<reference evidence="3 4" key="1">
    <citation type="submission" date="2018-01" db="EMBL/GenBank/DDBJ databases">
        <title>Draft genome sequence of Streptomyces sp. 13K301.</title>
        <authorList>
            <person name="Sahin N."/>
            <person name="Saygin H."/>
            <person name="Ay H."/>
        </authorList>
    </citation>
    <scope>NUCLEOTIDE SEQUENCE [LARGE SCALE GENOMIC DNA]</scope>
    <source>
        <strain evidence="3 4">13K301</strain>
    </source>
</reference>
<evidence type="ECO:0000313" key="3">
    <source>
        <dbReference type="EMBL" id="PNG22785.1"/>
    </source>
</evidence>
<feature type="compositionally biased region" description="Basic and acidic residues" evidence="1">
    <location>
        <begin position="455"/>
        <end position="465"/>
    </location>
</feature>
<organism evidence="3 4">
    <name type="scientific">Streptomyces cahuitamycinicus</name>
    <dbReference type="NCBI Taxonomy" id="2070367"/>
    <lineage>
        <taxon>Bacteria</taxon>
        <taxon>Bacillati</taxon>
        <taxon>Actinomycetota</taxon>
        <taxon>Actinomycetes</taxon>
        <taxon>Kitasatosporales</taxon>
        <taxon>Streptomycetaceae</taxon>
        <taxon>Streptomyces</taxon>
    </lineage>
</organism>
<gene>
    <name evidence="3" type="ORF">C1J00_07680</name>
</gene>
<dbReference type="Proteomes" id="UP000235943">
    <property type="component" value="Unassembled WGS sequence"/>
</dbReference>
<accession>A0A2N8TUS5</accession>
<comment type="caution">
    <text evidence="3">The sequence shown here is derived from an EMBL/GenBank/DDBJ whole genome shotgun (WGS) entry which is preliminary data.</text>
</comment>
<feature type="compositionally biased region" description="Basic and acidic residues" evidence="1">
    <location>
        <begin position="26"/>
        <end position="36"/>
    </location>
</feature>
<dbReference type="EMBL" id="POUC01000035">
    <property type="protein sequence ID" value="PNG22785.1"/>
    <property type="molecule type" value="Genomic_DNA"/>
</dbReference>